<dbReference type="RefSeq" id="XP_020046591.1">
    <property type="nucleotide sequence ID" value="XM_020193414.1"/>
</dbReference>
<dbReference type="AlphaFoldDB" id="A0A1D2VF33"/>
<comment type="similarity">
    <text evidence="10">Belongs to the CDP-alcohol phosphatidyltransferase class-I family.</text>
</comment>
<dbReference type="PANTHER" id="PTHR14269:SF60">
    <property type="entry name" value="CARDIOLIPIN SYNTHASE (CMP-FORMING)"/>
    <property type="match status" value="1"/>
</dbReference>
<evidence type="ECO:0000256" key="10">
    <source>
        <dbReference type="RuleBase" id="RU003750"/>
    </source>
</evidence>
<organism evidence="12 13">
    <name type="scientific">Ascoidea rubescens DSM 1968</name>
    <dbReference type="NCBI Taxonomy" id="1344418"/>
    <lineage>
        <taxon>Eukaryota</taxon>
        <taxon>Fungi</taxon>
        <taxon>Dikarya</taxon>
        <taxon>Ascomycota</taxon>
        <taxon>Saccharomycotina</taxon>
        <taxon>Saccharomycetes</taxon>
        <taxon>Ascoideaceae</taxon>
        <taxon>Ascoidea</taxon>
    </lineage>
</organism>
<evidence type="ECO:0000256" key="6">
    <source>
        <dbReference type="ARBA" id="ARBA00023098"/>
    </source>
</evidence>
<keyword evidence="8" id="KW-0594">Phospholipid biosynthesis</keyword>
<dbReference type="InParanoid" id="A0A1D2VF33"/>
<dbReference type="InterPro" id="IPR048254">
    <property type="entry name" value="CDP_ALCOHOL_P_TRANSF_CS"/>
</dbReference>
<proteinExistence type="inferred from homology"/>
<evidence type="ECO:0000313" key="12">
    <source>
        <dbReference type="EMBL" id="ODV60284.1"/>
    </source>
</evidence>
<evidence type="ECO:0000256" key="5">
    <source>
        <dbReference type="ARBA" id="ARBA00022989"/>
    </source>
</evidence>
<protein>
    <recommendedName>
        <fullName evidence="14">Cardiolipin synthase</fullName>
    </recommendedName>
</protein>
<dbReference type="FunFam" id="1.20.120.1760:FF:000017">
    <property type="entry name" value="Phosphatidyl synthase"/>
    <property type="match status" value="1"/>
</dbReference>
<keyword evidence="6" id="KW-0443">Lipid metabolism</keyword>
<dbReference type="STRING" id="1344418.A0A1D2VF33"/>
<gene>
    <name evidence="12" type="ORF">ASCRUDRAFT_76302</name>
</gene>
<keyword evidence="9" id="KW-1208">Phospholipid metabolism</keyword>
<keyword evidence="5 11" id="KW-1133">Transmembrane helix</keyword>
<evidence type="ECO:0000256" key="7">
    <source>
        <dbReference type="ARBA" id="ARBA00023136"/>
    </source>
</evidence>
<dbReference type="EMBL" id="KV454482">
    <property type="protein sequence ID" value="ODV60284.1"/>
    <property type="molecule type" value="Genomic_DNA"/>
</dbReference>
<evidence type="ECO:0000256" key="3">
    <source>
        <dbReference type="ARBA" id="ARBA00022679"/>
    </source>
</evidence>
<evidence type="ECO:0000256" key="11">
    <source>
        <dbReference type="SAM" id="Phobius"/>
    </source>
</evidence>
<sequence length="328" mass="36681">MNTFLGIALHPAVPTFLKIAPRSILPFSLASKASCLSSGLHLQWKRPVGSSWNCVQLFRAEAASFSRAFATSNWNLQLASKTLAEMTKEKFKTRQKQIIDKTKQIQKNIVKPLKKVIPEHENIYTIPNILTFTRLASAPLIGYLIANQHVLSAFLLFGYSCVTDFVDGYIARKYNMGSVLGSVIDPMADKLLMIICTGCLTYSNTIPLYLAILILGRDGLLGLSAIYFRYISLPLPRTFLRFWDFSIPSAEVHPTTISKYNTFFQMLYIACCVVQPVVYPLLDQNSLDLIKTAFTGLEYLTATTTVLSGLSYIFSKNAVEILHKPSIK</sequence>
<accession>A0A1D2VF33</accession>
<reference evidence="13" key="1">
    <citation type="submission" date="2016-05" db="EMBL/GenBank/DDBJ databases">
        <title>Comparative genomics of biotechnologically important yeasts.</title>
        <authorList>
            <consortium name="DOE Joint Genome Institute"/>
            <person name="Riley R."/>
            <person name="Haridas S."/>
            <person name="Wolfe K.H."/>
            <person name="Lopes M.R."/>
            <person name="Hittinger C.T."/>
            <person name="Goker M."/>
            <person name="Salamov A."/>
            <person name="Wisecaver J."/>
            <person name="Long T.M."/>
            <person name="Aerts A.L."/>
            <person name="Barry K."/>
            <person name="Choi C."/>
            <person name="Clum A."/>
            <person name="Coughlan A.Y."/>
            <person name="Deshpande S."/>
            <person name="Douglass A.P."/>
            <person name="Hanson S.J."/>
            <person name="Klenk H.-P."/>
            <person name="Labutti K."/>
            <person name="Lapidus A."/>
            <person name="Lindquist E."/>
            <person name="Lipzen A."/>
            <person name="Meier-Kolthoff J.P."/>
            <person name="Ohm R.A."/>
            <person name="Otillar R.P."/>
            <person name="Pangilinan J."/>
            <person name="Peng Y."/>
            <person name="Rokas A."/>
            <person name="Rosa C.A."/>
            <person name="Scheuner C."/>
            <person name="Sibirny A.A."/>
            <person name="Slot J.C."/>
            <person name="Stielow J.B."/>
            <person name="Sun H."/>
            <person name="Kurtzman C.P."/>
            <person name="Blackwell M."/>
            <person name="Grigoriev I.V."/>
            <person name="Jeffries T.W."/>
        </authorList>
    </citation>
    <scope>NUCLEOTIDE SEQUENCE [LARGE SCALE GENOMIC DNA]</scope>
    <source>
        <strain evidence="13">DSM 1968</strain>
    </source>
</reference>
<evidence type="ECO:0000256" key="9">
    <source>
        <dbReference type="ARBA" id="ARBA00023264"/>
    </source>
</evidence>
<name>A0A1D2VF33_9ASCO</name>
<keyword evidence="3 10" id="KW-0808">Transferase</keyword>
<dbReference type="GO" id="GO:0005739">
    <property type="term" value="C:mitochondrion"/>
    <property type="evidence" value="ECO:0007669"/>
    <property type="project" value="TreeGrafter"/>
</dbReference>
<dbReference type="PANTHER" id="PTHR14269">
    <property type="entry name" value="CDP-DIACYLGLYCEROL--GLYCEROL-3-PHOSPHATE 3-PHOSPHATIDYLTRANSFERASE-RELATED"/>
    <property type="match status" value="1"/>
</dbReference>
<dbReference type="GO" id="GO:0032049">
    <property type="term" value="P:cardiolipin biosynthetic process"/>
    <property type="evidence" value="ECO:0007669"/>
    <property type="project" value="TreeGrafter"/>
</dbReference>
<evidence type="ECO:0008006" key="14">
    <source>
        <dbReference type="Google" id="ProtNLM"/>
    </source>
</evidence>
<feature type="transmembrane region" description="Helical" evidence="11">
    <location>
        <begin position="191"/>
        <end position="215"/>
    </location>
</feature>
<evidence type="ECO:0000313" key="13">
    <source>
        <dbReference type="Proteomes" id="UP000095038"/>
    </source>
</evidence>
<comment type="subcellular location">
    <subcellularLocation>
        <location evidence="1">Membrane</location>
        <topology evidence="1">Multi-pass membrane protein</topology>
    </subcellularLocation>
</comment>
<evidence type="ECO:0000256" key="8">
    <source>
        <dbReference type="ARBA" id="ARBA00023209"/>
    </source>
</evidence>
<dbReference type="GO" id="GO:0043337">
    <property type="term" value="F:cardiolipin synthase (CMP-forming)"/>
    <property type="evidence" value="ECO:0007669"/>
    <property type="project" value="TreeGrafter"/>
</dbReference>
<dbReference type="GO" id="GO:0016020">
    <property type="term" value="C:membrane"/>
    <property type="evidence" value="ECO:0007669"/>
    <property type="project" value="UniProtKB-SubCell"/>
</dbReference>
<evidence type="ECO:0000256" key="4">
    <source>
        <dbReference type="ARBA" id="ARBA00022692"/>
    </source>
</evidence>
<keyword evidence="13" id="KW-1185">Reference proteome</keyword>
<evidence type="ECO:0000256" key="2">
    <source>
        <dbReference type="ARBA" id="ARBA00022516"/>
    </source>
</evidence>
<dbReference type="FunCoup" id="A0A1D2VF33">
    <property type="interactions" value="381"/>
</dbReference>
<keyword evidence="2" id="KW-0444">Lipid biosynthesis</keyword>
<feature type="transmembrane region" description="Helical" evidence="11">
    <location>
        <begin position="150"/>
        <end position="171"/>
    </location>
</feature>
<feature type="transmembrane region" description="Helical" evidence="11">
    <location>
        <begin position="263"/>
        <end position="282"/>
    </location>
</feature>
<dbReference type="InterPro" id="IPR043130">
    <property type="entry name" value="CDP-OH_PTrfase_TM_dom"/>
</dbReference>
<dbReference type="Gene3D" id="1.20.120.1760">
    <property type="match status" value="1"/>
</dbReference>
<dbReference type="InterPro" id="IPR050324">
    <property type="entry name" value="CDP-alcohol_PTase-I"/>
</dbReference>
<dbReference type="GeneID" id="30967050"/>
<evidence type="ECO:0000256" key="1">
    <source>
        <dbReference type="ARBA" id="ARBA00004141"/>
    </source>
</evidence>
<keyword evidence="7 11" id="KW-0472">Membrane</keyword>
<keyword evidence="4 11" id="KW-0812">Transmembrane</keyword>
<dbReference type="Pfam" id="PF01066">
    <property type="entry name" value="CDP-OH_P_transf"/>
    <property type="match status" value="1"/>
</dbReference>
<dbReference type="PROSITE" id="PS00379">
    <property type="entry name" value="CDP_ALCOHOL_P_TRANSF"/>
    <property type="match status" value="1"/>
</dbReference>
<dbReference type="InterPro" id="IPR000462">
    <property type="entry name" value="CDP-OH_P_trans"/>
</dbReference>
<dbReference type="Proteomes" id="UP000095038">
    <property type="component" value="Unassembled WGS sequence"/>
</dbReference>
<dbReference type="OrthoDB" id="10020554at2759"/>